<organism evidence="6 7">
    <name type="scientific">Nocardioides salarius</name>
    <dbReference type="NCBI Taxonomy" id="374513"/>
    <lineage>
        <taxon>Bacteria</taxon>
        <taxon>Bacillati</taxon>
        <taxon>Actinomycetota</taxon>
        <taxon>Actinomycetes</taxon>
        <taxon>Propionibacteriales</taxon>
        <taxon>Nocardioidaceae</taxon>
        <taxon>Nocardioides</taxon>
    </lineage>
</organism>
<dbReference type="PANTHER" id="PTHR48111:SF50">
    <property type="entry name" value="KDP OPERON TRANSCRIPTIONAL REGULATORY PROTEIN KDPE"/>
    <property type="match status" value="1"/>
</dbReference>
<reference evidence="6 7" key="1">
    <citation type="submission" date="2021-01" db="EMBL/GenBank/DDBJ databases">
        <title>Sequencing the genomes of 1000 actinobacteria strains.</title>
        <authorList>
            <person name="Klenk H.-P."/>
        </authorList>
    </citation>
    <scope>NUCLEOTIDE SEQUENCE [LARGE SCALE GENOMIC DNA]</scope>
    <source>
        <strain evidence="6 7">DSM 18239</strain>
    </source>
</reference>
<evidence type="ECO:0000256" key="2">
    <source>
        <dbReference type="PROSITE-ProRule" id="PRU00169"/>
    </source>
</evidence>
<dbReference type="Gene3D" id="6.10.250.690">
    <property type="match status" value="1"/>
</dbReference>
<evidence type="ECO:0000313" key="7">
    <source>
        <dbReference type="Proteomes" id="UP000732378"/>
    </source>
</evidence>
<accession>A0ABS2MGN1</accession>
<keyword evidence="7" id="KW-1185">Reference proteome</keyword>
<dbReference type="Pfam" id="PF00486">
    <property type="entry name" value="Trans_reg_C"/>
    <property type="match status" value="1"/>
</dbReference>
<evidence type="ECO:0000259" key="4">
    <source>
        <dbReference type="PROSITE" id="PS50110"/>
    </source>
</evidence>
<dbReference type="Gene3D" id="3.40.50.2300">
    <property type="match status" value="1"/>
</dbReference>
<evidence type="ECO:0000259" key="5">
    <source>
        <dbReference type="PROSITE" id="PS51755"/>
    </source>
</evidence>
<gene>
    <name evidence="6" type="ORF">JOE61_004164</name>
</gene>
<evidence type="ECO:0000256" key="3">
    <source>
        <dbReference type="PROSITE-ProRule" id="PRU01091"/>
    </source>
</evidence>
<dbReference type="SMART" id="SM00862">
    <property type="entry name" value="Trans_reg_C"/>
    <property type="match status" value="1"/>
</dbReference>
<dbReference type="Proteomes" id="UP000732378">
    <property type="component" value="Unassembled WGS sequence"/>
</dbReference>
<name>A0ABS2MGN1_9ACTN</name>
<evidence type="ECO:0000313" key="6">
    <source>
        <dbReference type="EMBL" id="MBM7510350.1"/>
    </source>
</evidence>
<dbReference type="SMART" id="SM00448">
    <property type="entry name" value="REC"/>
    <property type="match status" value="1"/>
</dbReference>
<dbReference type="RefSeq" id="WP_193670625.1">
    <property type="nucleotide sequence ID" value="NZ_JACDTV010000016.1"/>
</dbReference>
<dbReference type="PROSITE" id="PS50110">
    <property type="entry name" value="RESPONSE_REGULATORY"/>
    <property type="match status" value="1"/>
</dbReference>
<dbReference type="Pfam" id="PF00072">
    <property type="entry name" value="Response_reg"/>
    <property type="match status" value="1"/>
</dbReference>
<keyword evidence="2" id="KW-0597">Phosphoprotein</keyword>
<protein>
    <submittedName>
        <fullName evidence="6">Two-component system KDP operon response regulator KdpE</fullName>
    </submittedName>
</protein>
<dbReference type="SUPFAM" id="SSF52172">
    <property type="entry name" value="CheY-like"/>
    <property type="match status" value="1"/>
</dbReference>
<dbReference type="PANTHER" id="PTHR48111">
    <property type="entry name" value="REGULATOR OF RPOS"/>
    <property type="match status" value="1"/>
</dbReference>
<dbReference type="InterPro" id="IPR001789">
    <property type="entry name" value="Sig_transdc_resp-reg_receiver"/>
</dbReference>
<sequence>MAKVLVVDDDPALRQALRGALGRVGFDVVVAPDARGGIDLLSTAQPDVVVLDLGLPDARGLDVVRRFHSLGSVPMLILSGSTEESRKVQALEAGADDYLDKPFGIDELGARLRALLRRSGASAADLSGGRPVRHDLGRLVVDLGARTVEVDTRSVHLTPTEWRLLEELLAHPGRLLTHGWLLSRVWEDGRGEESRAALRTHVRSLRAKLQDPADRPVYVATESGAGYRWIAEMPAEPERAEPDPGPDDDTRALVHDLNNALTALQLGVHLAQGRLERSSLSEEERRSVGAPLGHLDATLARAARLAVALEHRAVAGAD</sequence>
<dbReference type="PROSITE" id="PS51755">
    <property type="entry name" value="OMPR_PHOB"/>
    <property type="match status" value="1"/>
</dbReference>
<feature type="domain" description="OmpR/PhoB-type" evidence="5">
    <location>
        <begin position="131"/>
        <end position="231"/>
    </location>
</feature>
<proteinExistence type="predicted"/>
<dbReference type="CDD" id="cd00383">
    <property type="entry name" value="trans_reg_C"/>
    <property type="match status" value="1"/>
</dbReference>
<feature type="domain" description="Response regulatory" evidence="4">
    <location>
        <begin position="3"/>
        <end position="116"/>
    </location>
</feature>
<keyword evidence="1 3" id="KW-0238">DNA-binding</keyword>
<dbReference type="InterPro" id="IPR039420">
    <property type="entry name" value="WalR-like"/>
</dbReference>
<dbReference type="InterPro" id="IPR036388">
    <property type="entry name" value="WH-like_DNA-bd_sf"/>
</dbReference>
<dbReference type="EMBL" id="JAFBBZ010000001">
    <property type="protein sequence ID" value="MBM7510350.1"/>
    <property type="molecule type" value="Genomic_DNA"/>
</dbReference>
<feature type="modified residue" description="4-aspartylphosphate" evidence="2">
    <location>
        <position position="52"/>
    </location>
</feature>
<feature type="DNA-binding region" description="OmpR/PhoB-type" evidence="3">
    <location>
        <begin position="131"/>
        <end position="231"/>
    </location>
</feature>
<comment type="caution">
    <text evidence="6">The sequence shown here is derived from an EMBL/GenBank/DDBJ whole genome shotgun (WGS) entry which is preliminary data.</text>
</comment>
<dbReference type="InterPro" id="IPR011006">
    <property type="entry name" value="CheY-like_superfamily"/>
</dbReference>
<evidence type="ECO:0000256" key="1">
    <source>
        <dbReference type="ARBA" id="ARBA00023125"/>
    </source>
</evidence>
<dbReference type="InterPro" id="IPR001867">
    <property type="entry name" value="OmpR/PhoB-type_DNA-bd"/>
</dbReference>
<dbReference type="Gene3D" id="1.10.10.10">
    <property type="entry name" value="Winged helix-like DNA-binding domain superfamily/Winged helix DNA-binding domain"/>
    <property type="match status" value="1"/>
</dbReference>